<reference evidence="1" key="1">
    <citation type="submission" date="2019-04" db="EMBL/GenBank/DDBJ databases">
        <title>Friends and foes A comparative genomics studyof 23 Aspergillus species from section Flavi.</title>
        <authorList>
            <consortium name="DOE Joint Genome Institute"/>
            <person name="Kjaerbolling I."/>
            <person name="Vesth T."/>
            <person name="Frisvad J.C."/>
            <person name="Nybo J.L."/>
            <person name="Theobald S."/>
            <person name="Kildgaard S."/>
            <person name="Isbrandt T."/>
            <person name="Kuo A."/>
            <person name="Sato A."/>
            <person name="Lyhne E.K."/>
            <person name="Kogle M.E."/>
            <person name="Wiebenga A."/>
            <person name="Kun R.S."/>
            <person name="Lubbers R.J."/>
            <person name="Makela M.R."/>
            <person name="Barry K."/>
            <person name="Chovatia M."/>
            <person name="Clum A."/>
            <person name="Daum C."/>
            <person name="Haridas S."/>
            <person name="He G."/>
            <person name="LaButti K."/>
            <person name="Lipzen A."/>
            <person name="Mondo S."/>
            <person name="Riley R."/>
            <person name="Salamov A."/>
            <person name="Simmons B.A."/>
            <person name="Magnuson J.K."/>
            <person name="Henrissat B."/>
            <person name="Mortensen U.H."/>
            <person name="Larsen T.O."/>
            <person name="Devries R.P."/>
            <person name="Grigoriev I.V."/>
            <person name="Machida M."/>
            <person name="Baker S.E."/>
            <person name="Andersen M.R."/>
        </authorList>
    </citation>
    <scope>NUCLEOTIDE SEQUENCE [LARGE SCALE GENOMIC DNA]</scope>
    <source>
        <strain evidence="1">IBT 14317</strain>
    </source>
</reference>
<dbReference type="OrthoDB" id="3590765at2759"/>
<proteinExistence type="predicted"/>
<dbReference type="AlphaFoldDB" id="A0A5N7CBI8"/>
<dbReference type="EMBL" id="ML735245">
    <property type="protein sequence ID" value="KAE8391520.1"/>
    <property type="molecule type" value="Genomic_DNA"/>
</dbReference>
<organism evidence="1">
    <name type="scientific">Petromyces alliaceus</name>
    <name type="common">Aspergillus alliaceus</name>
    <dbReference type="NCBI Taxonomy" id="209559"/>
    <lineage>
        <taxon>Eukaryota</taxon>
        <taxon>Fungi</taxon>
        <taxon>Dikarya</taxon>
        <taxon>Ascomycota</taxon>
        <taxon>Pezizomycotina</taxon>
        <taxon>Eurotiomycetes</taxon>
        <taxon>Eurotiomycetidae</taxon>
        <taxon>Eurotiales</taxon>
        <taxon>Aspergillaceae</taxon>
        <taxon>Aspergillus</taxon>
        <taxon>Aspergillus subgen. Circumdati</taxon>
    </lineage>
</organism>
<accession>A0A5N7CBI8</accession>
<name>A0A5N7CBI8_PETAA</name>
<evidence type="ECO:0000313" key="1">
    <source>
        <dbReference type="EMBL" id="KAE8391520.1"/>
    </source>
</evidence>
<sequence>MIGPMASTPLPKSSMHDFTFPDFLGPARIPIRDPESGRTEEWLIPKGVYTPRQLVRSFAPLLDTVVHHLGPDPPNSTPARTALLDNIAANLATDTRETSLPLSNNLTDISRREIKEQARRVGQTLVHWARGYSKEPYDPDLWLRSRCDGHLLLPDNVALLFGRRSQPHLMQLFNEYMHQMILLRDALLPFQNFEVVPIPIDGHARGLRHLETARERFLTTVFTRHITHSSVVALARAVLAPDLPTTKTGGYGFQYKHGLIIPAVLAGGAIPYHLLRYVPSKIDPSTPEILFDYQFPDYYEAPRVEIPPGDSTHLFGYPIDLPGKEDELKSAGVQLQPKTTSSPVRGLELRLKFTNGSSAGVDVGQIARGLRYSFEAPEETPEHMTNHIATVHSASEILVQSRSALATARLGGFHVIPVDDPTIALALLGKLYPGNVVLLPNDEQLGQTNDAGKEIEPKFVIWGGFKRGGLKGVF</sequence>
<dbReference type="Proteomes" id="UP000326877">
    <property type="component" value="Unassembled WGS sequence"/>
</dbReference>
<gene>
    <name evidence="1" type="ORF">BDV23DRAFT_193223</name>
</gene>
<protein>
    <submittedName>
        <fullName evidence="1">Uncharacterized protein</fullName>
    </submittedName>
</protein>